<reference evidence="3" key="1">
    <citation type="journal article" date="2024" name="Microbiome">
        <title>Substantial viral diversity in bats and rodents from East Africa: insights into evolution, recombination, and cocirculation.</title>
        <authorList>
            <person name="Wang D."/>
            <person name="Yang X."/>
            <person name="Ren Z."/>
            <person name="Hu B."/>
            <person name="Zhao H."/>
            <person name="Yang K."/>
            <person name="Shi P."/>
            <person name="Zhang Z."/>
            <person name="Feng Q."/>
            <person name="Nawenja C.V."/>
            <person name="Obanda V."/>
            <person name="Robert K."/>
            <person name="Nalikka B."/>
            <person name="Waruhiu C.N."/>
            <person name="Ochola G.O."/>
            <person name="Onyuok S.O."/>
            <person name="Ochieng H."/>
            <person name="Li B."/>
            <person name="Zhu Y."/>
            <person name="Si H."/>
            <person name="Yin J."/>
            <person name="Kristiansen K."/>
            <person name="Jin X."/>
            <person name="Xu X."/>
            <person name="Xiao M."/>
            <person name="Agwanda B."/>
            <person name="Ommeh S."/>
            <person name="Li J."/>
            <person name="Shi Z.L."/>
        </authorList>
    </citation>
    <scope>NUCLEOTIDE SEQUENCE</scope>
    <source>
        <strain evidence="3">1A/Kenya/BAT2584/2015</strain>
    </source>
</reference>
<evidence type="ECO:0000313" key="3">
    <source>
        <dbReference type="EMBL" id="XBH23688.1"/>
    </source>
</evidence>
<organism evidence="3">
    <name type="scientific">Cardioderma bat herpesvirus</name>
    <dbReference type="NCBI Taxonomy" id="3141914"/>
    <lineage>
        <taxon>Viruses</taxon>
        <taxon>Duplodnaviria</taxon>
        <taxon>Heunggongvirae</taxon>
        <taxon>Peploviricota</taxon>
        <taxon>Herviviricetes</taxon>
        <taxon>Herpesvirales</taxon>
    </lineage>
</organism>
<reference evidence="3" key="2">
    <citation type="submission" date="2024-02" db="EMBL/GenBank/DDBJ databases">
        <authorList>
            <person name="Hu B."/>
        </authorList>
    </citation>
    <scope>NUCLEOTIDE SEQUENCE</scope>
    <source>
        <strain evidence="3">1A/Kenya/BAT2584/2015</strain>
    </source>
</reference>
<feature type="compositionally biased region" description="Low complexity" evidence="2">
    <location>
        <begin position="525"/>
        <end position="537"/>
    </location>
</feature>
<feature type="compositionally biased region" description="Acidic residues" evidence="2">
    <location>
        <begin position="369"/>
        <end position="388"/>
    </location>
</feature>
<name>A0AAU7E229_9VIRU</name>
<dbReference type="InterPro" id="IPR006731">
    <property type="entry name" value="Herpes_pp85"/>
</dbReference>
<accession>A0AAU7E229</accession>
<dbReference type="GO" id="GO:0043657">
    <property type="term" value="C:host cell"/>
    <property type="evidence" value="ECO:0007669"/>
    <property type="project" value="UniProtKB-SubCell"/>
</dbReference>
<dbReference type="EMBL" id="PP711848">
    <property type="protein sequence ID" value="XBH23688.1"/>
    <property type="molecule type" value="Genomic_DNA"/>
</dbReference>
<dbReference type="Pfam" id="PF04637">
    <property type="entry name" value="Herpes_pp85"/>
    <property type="match status" value="1"/>
</dbReference>
<feature type="region of interest" description="Disordered" evidence="2">
    <location>
        <begin position="485"/>
        <end position="573"/>
    </location>
</feature>
<sequence>MASGRAEQFEWEEVSDPQDFKPMSVNDQLNFNDGFLERENLQYILRRLLHESSFQTVGTFNAGLPISAHDMEARLDIHINPKACRVRQIAEMALEVAVMANSYYNSKDVLLETISSVREAYSGETKERLDSAFRRLVRASGSPLNPHYILEIIGRHDLPKGAYIKHLEEVYDVMSRVHISASNAAKDLYPNLVKYNLIYRAPKFTTVEAVQMYASNMRNLTHQRERGLKLLTAEKDTRDPVETANDIMYMLSMTNLMLMHQDELAVLKKWTVIKMSEICAAYYMCYLQVPESKDLYMELVDSVCAVMNTNISEPEDAYALSFPVNNMLRFVRFLDRSGVYALPSFFKFNVFAVMIRTHNVLSEHREEPRSDDEDDFAGDTSSDEEGALEIDPRSSSEIGYMVKNPFGKPDLYRCPKNLVKYIKTELLTSQPIQQIITDRENNEIKFEQYTLDYIDTIMVEGSAKQLKMDPRQVMAYVSTVTEGADVADDGRDEEDSTFANVRVRRPPSHGAEGGVRSASRRRRNQGPYSRPPQQQQQHRSRRQRRRDGAGSRDGEEGDPRDGLSTLLRSTNIE</sequence>
<feature type="compositionally biased region" description="Acidic residues" evidence="2">
    <location>
        <begin position="485"/>
        <end position="496"/>
    </location>
</feature>
<comment type="subcellular location">
    <subcellularLocation>
        <location evidence="1">Host cell</location>
    </subcellularLocation>
</comment>
<evidence type="ECO:0000256" key="2">
    <source>
        <dbReference type="SAM" id="MobiDB-lite"/>
    </source>
</evidence>
<protein>
    <submittedName>
        <fullName evidence="3">Tegument protein UL35</fullName>
    </submittedName>
</protein>
<feature type="region of interest" description="Disordered" evidence="2">
    <location>
        <begin position="362"/>
        <end position="390"/>
    </location>
</feature>
<feature type="compositionally biased region" description="Basic and acidic residues" evidence="2">
    <location>
        <begin position="546"/>
        <end position="561"/>
    </location>
</feature>
<evidence type="ECO:0000256" key="1">
    <source>
        <dbReference type="ARBA" id="ARBA00004340"/>
    </source>
</evidence>
<proteinExistence type="predicted"/>